<comment type="caution">
    <text evidence="1">The sequence shown here is derived from an EMBL/GenBank/DDBJ whole genome shotgun (WGS) entry which is preliminary data.</text>
</comment>
<keyword evidence="2" id="KW-1185">Reference proteome</keyword>
<dbReference type="GeneID" id="92099020"/>
<sequence length="61" mass="6530">MLHDGGVFEAIRARMSNVGLTGTQPESDLLSLPETIGSTPSGDPGLETYLEIQEFLGHGMR</sequence>
<dbReference type="EMBL" id="JAQQWL010000015">
    <property type="protein sequence ID" value="KAK8041541.1"/>
    <property type="molecule type" value="Genomic_DNA"/>
</dbReference>
<reference evidence="1 2" key="1">
    <citation type="submission" date="2023-01" db="EMBL/GenBank/DDBJ databases">
        <title>Analysis of 21 Apiospora genomes using comparative genomics revels a genus with tremendous synthesis potential of carbohydrate active enzymes and secondary metabolites.</title>
        <authorList>
            <person name="Sorensen T."/>
        </authorList>
    </citation>
    <scope>NUCLEOTIDE SEQUENCE [LARGE SCALE GENOMIC DNA]</scope>
    <source>
        <strain evidence="1 2">CBS 135458</strain>
    </source>
</reference>
<protein>
    <submittedName>
        <fullName evidence="1">Uncharacterized protein</fullName>
    </submittedName>
</protein>
<organism evidence="1 2">
    <name type="scientific">Apiospora phragmitis</name>
    <dbReference type="NCBI Taxonomy" id="2905665"/>
    <lineage>
        <taxon>Eukaryota</taxon>
        <taxon>Fungi</taxon>
        <taxon>Dikarya</taxon>
        <taxon>Ascomycota</taxon>
        <taxon>Pezizomycotina</taxon>
        <taxon>Sordariomycetes</taxon>
        <taxon>Xylariomycetidae</taxon>
        <taxon>Amphisphaeriales</taxon>
        <taxon>Apiosporaceae</taxon>
        <taxon>Apiospora</taxon>
    </lineage>
</organism>
<name>A0ABR1T685_9PEZI</name>
<evidence type="ECO:0000313" key="2">
    <source>
        <dbReference type="Proteomes" id="UP001480595"/>
    </source>
</evidence>
<accession>A0ABR1T685</accession>
<evidence type="ECO:0000313" key="1">
    <source>
        <dbReference type="EMBL" id="KAK8041541.1"/>
    </source>
</evidence>
<proteinExistence type="predicted"/>
<dbReference type="Proteomes" id="UP001480595">
    <property type="component" value="Unassembled WGS sequence"/>
</dbReference>
<dbReference type="RefSeq" id="XP_066709086.1">
    <property type="nucleotide sequence ID" value="XM_066865957.1"/>
</dbReference>
<gene>
    <name evidence="1" type="ORF">PG994_014548</name>
</gene>